<dbReference type="GO" id="GO:0004842">
    <property type="term" value="F:ubiquitin-protein transferase activity"/>
    <property type="evidence" value="ECO:0007669"/>
    <property type="project" value="InterPro"/>
</dbReference>
<dbReference type="PROSITE" id="PS50237">
    <property type="entry name" value="HECT"/>
    <property type="match status" value="1"/>
</dbReference>
<dbReference type="SMART" id="SM00119">
    <property type="entry name" value="HECTc"/>
    <property type="match status" value="1"/>
</dbReference>
<organism evidence="4 5">
    <name type="scientific">Fistulifera solaris</name>
    <name type="common">Oleaginous diatom</name>
    <dbReference type="NCBI Taxonomy" id="1519565"/>
    <lineage>
        <taxon>Eukaryota</taxon>
        <taxon>Sar</taxon>
        <taxon>Stramenopiles</taxon>
        <taxon>Ochrophyta</taxon>
        <taxon>Bacillariophyta</taxon>
        <taxon>Bacillariophyceae</taxon>
        <taxon>Bacillariophycidae</taxon>
        <taxon>Naviculales</taxon>
        <taxon>Naviculaceae</taxon>
        <taxon>Fistulifera</taxon>
    </lineage>
</organism>
<evidence type="ECO:0000259" key="3">
    <source>
        <dbReference type="PROSITE" id="PS50237"/>
    </source>
</evidence>
<name>A0A1Z5JCW1_FISSO</name>
<dbReference type="Gene3D" id="3.90.1750.10">
    <property type="entry name" value="Hect, E3 ligase catalytic domains"/>
    <property type="match status" value="1"/>
</dbReference>
<dbReference type="InParanoid" id="A0A1Z5JCW1"/>
<dbReference type="Gene3D" id="3.30.2410.10">
    <property type="entry name" value="Hect, E3 ligase catalytic domain"/>
    <property type="match status" value="1"/>
</dbReference>
<feature type="active site" description="Glycyl thioester intermediate" evidence="2">
    <location>
        <position position="783"/>
    </location>
</feature>
<comment type="caution">
    <text evidence="4">The sequence shown here is derived from an EMBL/GenBank/DDBJ whole genome shotgun (WGS) entry which is preliminary data.</text>
</comment>
<dbReference type="EMBL" id="BDSP01000045">
    <property type="protein sequence ID" value="GAX11843.1"/>
    <property type="molecule type" value="Genomic_DNA"/>
</dbReference>
<gene>
    <name evidence="4" type="ORF">FisN_20Lh100</name>
</gene>
<dbReference type="AlphaFoldDB" id="A0A1Z5JCW1"/>
<keyword evidence="5" id="KW-1185">Reference proteome</keyword>
<evidence type="ECO:0000256" key="2">
    <source>
        <dbReference type="PROSITE-ProRule" id="PRU00104"/>
    </source>
</evidence>
<keyword evidence="1 2" id="KW-0833">Ubl conjugation pathway</keyword>
<sequence>MTPDCQCTGCIHPDCGKCQACRESNGGLCLLRRCQRFAYLLASEEKWQKEVHRVNSSAHCNARSAKTLPRYIQSTKQSDRDPHHNTVPILPKSLSTIHEDIKVTRPKAFPCGTCSQCLLGACQICSSCLDTTRKKKCPFLVCEDVAYSIHQIKSAERMARRAFQAHPQRLLRGFESLYGVDGFMTRQKTERQKEKESLYNNMFGEKDDTPHRHIMLRSRFPRTPKARKTDDDSIVRTSTSSWNDNKIAKVTPCQVLNDTKRSQNNTWHTSDTCEIFADNPSAHSLDCRSLETGHKRKVEDDTYAIQKAKIARTNRYDDFASSRLKLPPKQLFVDPLNDKVAPLTSLKQEPKNPCPRCRIVTVRGLCFDCNRIQNINSNDILFSHAKMDPAKKARVMQYIQSSLRVSTMKNDFSSGASSVHNEQTKLKVKFDDSSYEYMERLWRDRDHLYLFGDRILRHPASFVAGIDASTRRDGARRKEDEVRGNDGGGPTRQFLSMFWRYLPNVTVTNKIYGKFSLFEETNTTYLRPLCDDKIYRLMEDYYKLEETSIYRCYRALGRMIGFCILHQFHINHNVLSKIHRNYLFRGASPKDSFGTNVKDTLCNNLGTLLDCEADKVINLDQRLRDDAYEIYIEQNMIFLEAVKEGMRLEVMTAETIPETFSCIDPSLIDELFFGTTTFDVEDLIAALRPVYAGEAEHGSSDPNIINRLVIQKKTLRRNGMGSQPEGAFVNVIRSLNRCNKDFLTTFVLYVTGYEYLPAAHTINIEFNYKEMPSNDALPVSHTCVNTLKLPGLAYNANEDLIREKLSMALSYLKQSKLEFNMK</sequence>
<dbReference type="OrthoDB" id="56660at2759"/>
<proteinExistence type="predicted"/>
<protein>
    <recommendedName>
        <fullName evidence="3">HECT domain-containing protein</fullName>
    </recommendedName>
</protein>
<evidence type="ECO:0000313" key="4">
    <source>
        <dbReference type="EMBL" id="GAX11843.1"/>
    </source>
</evidence>
<dbReference type="Pfam" id="PF00632">
    <property type="entry name" value="HECT"/>
    <property type="match status" value="1"/>
</dbReference>
<feature type="domain" description="HECT" evidence="3">
    <location>
        <begin position="746"/>
        <end position="822"/>
    </location>
</feature>
<dbReference type="Proteomes" id="UP000198406">
    <property type="component" value="Unassembled WGS sequence"/>
</dbReference>
<dbReference type="InterPro" id="IPR035983">
    <property type="entry name" value="Hect_E3_ubiquitin_ligase"/>
</dbReference>
<reference evidence="4 5" key="1">
    <citation type="journal article" date="2015" name="Plant Cell">
        <title>Oil accumulation by the oleaginous diatom Fistulifera solaris as revealed by the genome and transcriptome.</title>
        <authorList>
            <person name="Tanaka T."/>
            <person name="Maeda Y."/>
            <person name="Veluchamy A."/>
            <person name="Tanaka M."/>
            <person name="Abida H."/>
            <person name="Marechal E."/>
            <person name="Bowler C."/>
            <person name="Muto M."/>
            <person name="Sunaga Y."/>
            <person name="Tanaka M."/>
            <person name="Yoshino T."/>
            <person name="Taniguchi T."/>
            <person name="Fukuda Y."/>
            <person name="Nemoto M."/>
            <person name="Matsumoto M."/>
            <person name="Wong P.S."/>
            <person name="Aburatani S."/>
            <person name="Fujibuchi W."/>
        </authorList>
    </citation>
    <scope>NUCLEOTIDE SEQUENCE [LARGE SCALE GENOMIC DNA]</scope>
    <source>
        <strain evidence="4 5">JPCC DA0580</strain>
    </source>
</reference>
<dbReference type="InterPro" id="IPR000569">
    <property type="entry name" value="HECT_dom"/>
</dbReference>
<accession>A0A1Z5JCW1</accession>
<evidence type="ECO:0000256" key="1">
    <source>
        <dbReference type="ARBA" id="ARBA00022786"/>
    </source>
</evidence>
<dbReference type="SUPFAM" id="SSF56204">
    <property type="entry name" value="Hect, E3 ligase catalytic domain"/>
    <property type="match status" value="1"/>
</dbReference>
<evidence type="ECO:0000313" key="5">
    <source>
        <dbReference type="Proteomes" id="UP000198406"/>
    </source>
</evidence>